<accession>A0A8H3G6Y6</accession>
<feature type="compositionally biased region" description="Polar residues" evidence="1">
    <location>
        <begin position="315"/>
        <end position="329"/>
    </location>
</feature>
<gene>
    <name evidence="6" type="ORF">HETSPECPRED_009877</name>
</gene>
<feature type="compositionally biased region" description="Polar residues" evidence="1">
    <location>
        <begin position="132"/>
        <end position="141"/>
    </location>
</feature>
<protein>
    <submittedName>
        <fullName evidence="6">Uncharacterized protein</fullName>
    </submittedName>
</protein>
<feature type="domain" description="DUF7614" evidence="5">
    <location>
        <begin position="1020"/>
        <end position="1144"/>
    </location>
</feature>
<dbReference type="Proteomes" id="UP000664521">
    <property type="component" value="Unassembled WGS sequence"/>
</dbReference>
<evidence type="ECO:0000313" key="7">
    <source>
        <dbReference type="Proteomes" id="UP000664521"/>
    </source>
</evidence>
<reference evidence="6" key="1">
    <citation type="submission" date="2021-03" db="EMBL/GenBank/DDBJ databases">
        <authorList>
            <person name="Tagirdzhanova G."/>
        </authorList>
    </citation>
    <scope>NUCLEOTIDE SEQUENCE</scope>
</reference>
<proteinExistence type="predicted"/>
<dbReference type="Pfam" id="PF24589">
    <property type="entry name" value="DUF7614"/>
    <property type="match status" value="1"/>
</dbReference>
<feature type="compositionally biased region" description="Basic and acidic residues" evidence="1">
    <location>
        <begin position="265"/>
        <end position="275"/>
    </location>
</feature>
<dbReference type="Pfam" id="PF24587">
    <property type="entry name" value="DUF7612"/>
    <property type="match status" value="1"/>
</dbReference>
<comment type="caution">
    <text evidence="6">The sequence shown here is derived from an EMBL/GenBank/DDBJ whole genome shotgun (WGS) entry which is preliminary data.</text>
</comment>
<organism evidence="6 7">
    <name type="scientific">Heterodermia speciosa</name>
    <dbReference type="NCBI Taxonomy" id="116794"/>
    <lineage>
        <taxon>Eukaryota</taxon>
        <taxon>Fungi</taxon>
        <taxon>Dikarya</taxon>
        <taxon>Ascomycota</taxon>
        <taxon>Pezizomycotina</taxon>
        <taxon>Lecanoromycetes</taxon>
        <taxon>OSLEUM clade</taxon>
        <taxon>Lecanoromycetidae</taxon>
        <taxon>Caliciales</taxon>
        <taxon>Physciaceae</taxon>
        <taxon>Heterodermia</taxon>
    </lineage>
</organism>
<evidence type="ECO:0000259" key="2">
    <source>
        <dbReference type="Pfam" id="PF24586"/>
    </source>
</evidence>
<dbReference type="EMBL" id="CAJPDS010000085">
    <property type="protein sequence ID" value="CAF9935717.1"/>
    <property type="molecule type" value="Genomic_DNA"/>
</dbReference>
<feature type="compositionally biased region" description="Polar residues" evidence="1">
    <location>
        <begin position="192"/>
        <end position="222"/>
    </location>
</feature>
<dbReference type="InterPro" id="IPR056033">
    <property type="entry name" value="DUF7614"/>
</dbReference>
<evidence type="ECO:0000259" key="4">
    <source>
        <dbReference type="Pfam" id="PF24588"/>
    </source>
</evidence>
<evidence type="ECO:0000259" key="3">
    <source>
        <dbReference type="Pfam" id="PF24587"/>
    </source>
</evidence>
<dbReference type="InterPro" id="IPR056032">
    <property type="entry name" value="DUF7613"/>
</dbReference>
<feature type="compositionally biased region" description="Polar residues" evidence="1">
    <location>
        <begin position="283"/>
        <end position="293"/>
    </location>
</feature>
<evidence type="ECO:0000313" key="6">
    <source>
        <dbReference type="EMBL" id="CAF9935717.1"/>
    </source>
</evidence>
<feature type="domain" description="DUF7612" evidence="3">
    <location>
        <begin position="708"/>
        <end position="835"/>
    </location>
</feature>
<name>A0A8H3G6Y6_9LECA</name>
<evidence type="ECO:0000256" key="1">
    <source>
        <dbReference type="SAM" id="MobiDB-lite"/>
    </source>
</evidence>
<feature type="domain" description="DUF7613" evidence="4">
    <location>
        <begin position="839"/>
        <end position="994"/>
    </location>
</feature>
<dbReference type="AlphaFoldDB" id="A0A8H3G6Y6"/>
<keyword evidence="7" id="KW-1185">Reference proteome</keyword>
<feature type="region of interest" description="Disordered" evidence="1">
    <location>
        <begin position="31"/>
        <end position="370"/>
    </location>
</feature>
<feature type="compositionally biased region" description="Basic and acidic residues" evidence="1">
    <location>
        <begin position="31"/>
        <end position="62"/>
    </location>
</feature>
<dbReference type="Pfam" id="PF24588">
    <property type="entry name" value="DUF7613"/>
    <property type="match status" value="1"/>
</dbReference>
<evidence type="ECO:0000259" key="5">
    <source>
        <dbReference type="Pfam" id="PF24589"/>
    </source>
</evidence>
<dbReference type="Pfam" id="PF24586">
    <property type="entry name" value="DUF7611"/>
    <property type="match status" value="1"/>
</dbReference>
<feature type="domain" description="DUF7611" evidence="2">
    <location>
        <begin position="552"/>
        <end position="704"/>
    </location>
</feature>
<feature type="compositionally biased region" description="Basic residues" evidence="1">
    <location>
        <begin position="89"/>
        <end position="100"/>
    </location>
</feature>
<dbReference type="InterPro" id="IPR056031">
    <property type="entry name" value="DUF7612"/>
</dbReference>
<dbReference type="InterPro" id="IPR056030">
    <property type="entry name" value="DUF7611"/>
</dbReference>
<sequence length="1158" mass="129965">MSERDQSVEQFPADRKFFSKSKWRGKFFASEEKITKAQDSRERPVNEVDEFLQRPARDEGDGAHTGGSSGSRLPSVSAIDEEISTGVGYRRRKAPRRRGLRVAFDSAPPDIIGEGGDEAELPSIDIAKSRASAKSWTQSHESISRLHSRKSSPPPRPELVIGQERSRVFQDDDNLGPPAPFQRRSTGLPDAQQANARNETSDAQNETVGVPIQRQQSMSTPGSEGDSEAFAAMYTKYTRASPVPPHVDLDEPPTLSNEGPLIRKNGIEDVRDHSSLEPFSSELDPSSENSLTPAPSPRPFSAQDKLPSGYDFPVTASSKDSNLQSQEISQRYHKETQLEKPMFSPSTLNPALTSPPPVSPPLTGSPHKAPHKTLRTVARNLAGDALNEFSTRVQRFYGMFRLGASANRSFIDISFEDWIRAGAWWFLKGRGELEKAVRSRPGSRDRSLNHNARDAPSDLKQAHLNLAKASWVILDVTINHSDIRKYGSGSMASLLAITKSLGDSNLAGLIEMHLAITASLRALTMSMRRNDKMPPPDFEAQGLETRIWLETPRLASGVASLLHGNSSTILLEDGSVNSDRILSYPVGDTDSHFNYGSMFVDVVLKSSEDPQQGVHISCIASVLRQKKERDLEVVIASQDGKVYLKISSTKRGGHSWRNVHWRIDARCMLLRLSDTLELIIQFQENGFRTLWGIYDYTRQTRKDLEATEAEEAVFRSTVKCVHYVDPPDAKVFPADPVQRCDVRLFESSHTLAEGFRGRKSYNGHRLIVVTPPSSKVLSKITQTWGKQIPMLFNYVRGEEDGPAMLLKDSTGGSTLVITFNNPAEREQFHSQLDGTFMREEESCCDVIRLQSMHIYGSTINEPRAEENNITKNWRWDQLRIFNQRPDYFENGVVKTILSENLRLWMQCEAGAFVDRLNLGPGELQLSLSTDLTEQITLLRLPQQDMTVSFASNQVSTSKAKALGDAVESLSIQQTSRTYVFKKLQDLHLFQRLITGFSVLYDGYVFLRILRRQSNDGIPSLATGFAISRRRMVVPIYKKWEASAARLQIVQLDKVCQLIVYCKDFSYGTCMNFVLKTTDNFESLFRSEQYYIRIVDAKFALPKKSTELNHQFVCLDTPDYPSEHDDITIAFESEAERDKFGAMLPATVNKFSRLGSLRK</sequence>
<dbReference type="OrthoDB" id="4356615at2759"/>